<reference evidence="3" key="1">
    <citation type="submission" date="2010-02" db="EMBL/GenBank/DDBJ databases">
        <title>Complete sequence of Ferroglobus placidus DSM 10642.</title>
        <authorList>
            <consortium name="US DOE Joint Genome Institute"/>
            <person name="Lucas S."/>
            <person name="Copeland A."/>
            <person name="Lapidus A."/>
            <person name="Cheng J.-F."/>
            <person name="Bruce D."/>
            <person name="Goodwin L."/>
            <person name="Pitluck S."/>
            <person name="Saunders E."/>
            <person name="Brettin T."/>
            <person name="Detter J.C."/>
            <person name="Han C."/>
            <person name="Tapia R."/>
            <person name="Larimer F."/>
            <person name="Land M."/>
            <person name="Hauser L."/>
            <person name="Kyrpides N."/>
            <person name="Ivanova N."/>
            <person name="Holmes D."/>
            <person name="Lovley D."/>
            <person name="Kyrpides N."/>
            <person name="Anderson I.J."/>
            <person name="Woyke T."/>
        </authorList>
    </citation>
    <scope>NUCLEOTIDE SEQUENCE [LARGE SCALE GENOMIC DNA]</scope>
    <source>
        <strain evidence="3">DSM 10642 / AEDII12DO</strain>
    </source>
</reference>
<dbReference type="Pfam" id="PF23960">
    <property type="entry name" value="DUF7289"/>
    <property type="match status" value="1"/>
</dbReference>
<protein>
    <recommendedName>
        <fullName evidence="4">Flagellin</fullName>
    </recommendedName>
</protein>
<dbReference type="Proteomes" id="UP000002613">
    <property type="component" value="Chromosome"/>
</dbReference>
<dbReference type="PaxDb" id="589924-Ferp_0922"/>
<evidence type="ECO:0000313" key="3">
    <source>
        <dbReference type="Proteomes" id="UP000002613"/>
    </source>
</evidence>
<proteinExistence type="predicted"/>
<organism evidence="2 3">
    <name type="scientific">Ferroglobus placidus (strain DSM 10642 / AEDII12DO)</name>
    <dbReference type="NCBI Taxonomy" id="589924"/>
    <lineage>
        <taxon>Archaea</taxon>
        <taxon>Methanobacteriati</taxon>
        <taxon>Methanobacteriota</taxon>
        <taxon>Archaeoglobi</taxon>
        <taxon>Archaeoglobales</taxon>
        <taxon>Archaeoglobaceae</taxon>
        <taxon>Ferroglobus</taxon>
    </lineage>
</organism>
<evidence type="ECO:0000313" key="2">
    <source>
        <dbReference type="EMBL" id="ADC65088.1"/>
    </source>
</evidence>
<feature type="transmembrane region" description="Helical" evidence="1">
    <location>
        <begin position="12"/>
        <end position="34"/>
    </location>
</feature>
<dbReference type="RefSeq" id="WP_012965431.1">
    <property type="nucleotide sequence ID" value="NC_013849.1"/>
</dbReference>
<keyword evidence="1" id="KW-1133">Transmembrane helix</keyword>
<dbReference type="HOGENOM" id="CLU_1232720_0_0_2"/>
<evidence type="ECO:0000256" key="1">
    <source>
        <dbReference type="SAM" id="Phobius"/>
    </source>
</evidence>
<dbReference type="AlphaFoldDB" id="D3RX75"/>
<accession>D3RX75</accession>
<dbReference type="InterPro" id="IPR055713">
    <property type="entry name" value="DUF7289"/>
</dbReference>
<reference evidence="2 3" key="2">
    <citation type="journal article" date="2011" name="Stand. Genomic Sci.">
        <title>Complete genome sequence of Ferroglobus placidus AEDII12DO.</title>
        <authorList>
            <person name="Anderson I."/>
            <person name="Risso C."/>
            <person name="Holmes D."/>
            <person name="Lucas S."/>
            <person name="Copeland A."/>
            <person name="Lapidus A."/>
            <person name="Cheng J.F."/>
            <person name="Bruce D."/>
            <person name="Goodwin L."/>
            <person name="Pitluck S."/>
            <person name="Saunders E."/>
            <person name="Brettin T."/>
            <person name="Detter J.C."/>
            <person name="Han C."/>
            <person name="Tapia R."/>
            <person name="Larimer F."/>
            <person name="Land M."/>
            <person name="Hauser L."/>
            <person name="Woyke T."/>
            <person name="Lovley D."/>
            <person name="Kyrpides N."/>
            <person name="Ivanova N."/>
        </authorList>
    </citation>
    <scope>NUCLEOTIDE SEQUENCE [LARGE SCALE GENOMIC DNA]</scope>
    <source>
        <strain evidence="3">DSM 10642 / AEDII12DO</strain>
    </source>
</reference>
<name>D3RX75_FERPA</name>
<dbReference type="eggNOG" id="arCOG02911">
    <property type="taxonomic scope" value="Archaea"/>
</dbReference>
<dbReference type="KEGG" id="fpl:Ferp_0922"/>
<sequence length="224" mass="24825">MRRDKALSTEVGIAIILTIVAIATGMILSGSKVLSESIISSNHMSEMRSSYVLLKSNLDKVVFDSFPSRNTQITIYEGTFYLQRSGNVSLRNTTIPLYSFVYEKDDVRIVLENDAVFTYYGDRFVLDYAPRVLKAGDTVLFPVIEFSSFESIGGKAKVIIGFENLGGGVFEANNVTIESVNADAWESILKEVGVNYTRVGDRIFLNESKILVKYSLVSLEILSG</sequence>
<keyword evidence="1" id="KW-0812">Transmembrane</keyword>
<dbReference type="EMBL" id="CP001899">
    <property type="protein sequence ID" value="ADC65088.1"/>
    <property type="molecule type" value="Genomic_DNA"/>
</dbReference>
<keyword evidence="3" id="KW-1185">Reference proteome</keyword>
<gene>
    <name evidence="2" type="ordered locus">Ferp_0922</name>
</gene>
<keyword evidence="1" id="KW-0472">Membrane</keyword>
<evidence type="ECO:0008006" key="4">
    <source>
        <dbReference type="Google" id="ProtNLM"/>
    </source>
</evidence>
<dbReference type="GeneID" id="8778430"/>
<dbReference type="STRING" id="589924.Ferp_0922"/>